<sequence>MPVLTPLLVLIALAADGSARAPNRLAPLPAGQWISTHGPYEMGACNACHDPSDPNAPPGRLRKKSNALCFDCHDDYQRPMKGHPSPEDECVVCHSPHNAKKKKLLLK</sequence>
<dbReference type="Pfam" id="PF09699">
    <property type="entry name" value="Paired_CXXCH_1"/>
    <property type="match status" value="2"/>
</dbReference>
<gene>
    <name evidence="2" type="ORF">AMYX_15050</name>
</gene>
<organism evidence="2 3">
    <name type="scientific">Anaeromyxobacter diazotrophicus</name>
    <dbReference type="NCBI Taxonomy" id="2590199"/>
    <lineage>
        <taxon>Bacteria</taxon>
        <taxon>Pseudomonadati</taxon>
        <taxon>Myxococcota</taxon>
        <taxon>Myxococcia</taxon>
        <taxon>Myxococcales</taxon>
        <taxon>Cystobacterineae</taxon>
        <taxon>Anaeromyxobacteraceae</taxon>
        <taxon>Anaeromyxobacter</taxon>
    </lineage>
</organism>
<dbReference type="RefSeq" id="WP_176064241.1">
    <property type="nucleotide sequence ID" value="NZ_BJTG01000003.1"/>
</dbReference>
<keyword evidence="3" id="KW-1185">Reference proteome</keyword>
<feature type="domain" description="Doubled CXXCH motif" evidence="1">
    <location>
        <begin position="84"/>
        <end position="105"/>
    </location>
</feature>
<protein>
    <recommendedName>
        <fullName evidence="1">Doubled CXXCH motif domain-containing protein</fullName>
    </recommendedName>
</protein>
<evidence type="ECO:0000313" key="2">
    <source>
        <dbReference type="EMBL" id="GEJ56764.1"/>
    </source>
</evidence>
<evidence type="ECO:0000313" key="3">
    <source>
        <dbReference type="Proteomes" id="UP000503640"/>
    </source>
</evidence>
<name>A0A7I9VK36_9BACT</name>
<proteinExistence type="predicted"/>
<dbReference type="Proteomes" id="UP000503640">
    <property type="component" value="Unassembled WGS sequence"/>
</dbReference>
<feature type="domain" description="Doubled CXXCH motif" evidence="1">
    <location>
        <begin position="37"/>
        <end position="76"/>
    </location>
</feature>
<dbReference type="AlphaFoldDB" id="A0A7I9VK36"/>
<dbReference type="InterPro" id="IPR010177">
    <property type="entry name" value="Paired_CXXCH_1"/>
</dbReference>
<dbReference type="SUPFAM" id="SSF48695">
    <property type="entry name" value="Multiheme cytochromes"/>
    <property type="match status" value="1"/>
</dbReference>
<reference evidence="3" key="1">
    <citation type="journal article" date="2020" name="Appl. Environ. Microbiol.">
        <title>Diazotrophic Anaeromyxobacter Isolates from Soils.</title>
        <authorList>
            <person name="Masuda Y."/>
            <person name="Yamanaka H."/>
            <person name="Xu Z.X."/>
            <person name="Shiratori Y."/>
            <person name="Aono T."/>
            <person name="Amachi S."/>
            <person name="Senoo K."/>
            <person name="Itoh H."/>
        </authorList>
    </citation>
    <scope>NUCLEOTIDE SEQUENCE [LARGE SCALE GENOMIC DNA]</scope>
    <source>
        <strain evidence="3">R267</strain>
    </source>
</reference>
<dbReference type="EMBL" id="BJTG01000003">
    <property type="protein sequence ID" value="GEJ56764.1"/>
    <property type="molecule type" value="Genomic_DNA"/>
</dbReference>
<evidence type="ECO:0000259" key="1">
    <source>
        <dbReference type="Pfam" id="PF09699"/>
    </source>
</evidence>
<dbReference type="InterPro" id="IPR036280">
    <property type="entry name" value="Multihaem_cyt_sf"/>
</dbReference>
<accession>A0A7I9VK36</accession>
<comment type="caution">
    <text evidence="2">The sequence shown here is derived from an EMBL/GenBank/DDBJ whole genome shotgun (WGS) entry which is preliminary data.</text>
</comment>
<dbReference type="Gene3D" id="1.10.1130.10">
    <property type="entry name" value="Flavocytochrome C3, Chain A"/>
    <property type="match status" value="1"/>
</dbReference>
<dbReference type="NCBIfam" id="TIGR01905">
    <property type="entry name" value="paired_CXXCH_1"/>
    <property type="match status" value="1"/>
</dbReference>